<evidence type="ECO:0000256" key="2">
    <source>
        <dbReference type="SAM" id="MobiDB-lite"/>
    </source>
</evidence>
<evidence type="ECO:0000313" key="4">
    <source>
        <dbReference type="Proteomes" id="UP001217089"/>
    </source>
</evidence>
<feature type="region of interest" description="Disordered" evidence="2">
    <location>
        <begin position="49"/>
        <end position="70"/>
    </location>
</feature>
<sequence length="235" mass="27557">MYCRPMMSGLMTEKIDELFTALVENKPITHAQIHRARSEYHVLRAVAQKAEQQRSAQKQRSTPRQPVEEVPVFSLEEDPVHGGESVTCPYCKQRLHRGKSADGRVSEDYEDFHNKNNELQVEVFQLKQEIHRKNREIKESEDQIKRLKSKISGAALSNDPNVIDLNDPNRSMKIGEKYSELYDNEWVDAFYYLENSANLREDKILDILQRILRWTESKRMENIKQRATPSKEIKK</sequence>
<reference evidence="3 4" key="1">
    <citation type="submission" date="2022-12" db="EMBL/GenBank/DDBJ databases">
        <title>Chromosome-level genome of Tegillarca granosa.</title>
        <authorList>
            <person name="Kim J."/>
        </authorList>
    </citation>
    <scope>NUCLEOTIDE SEQUENCE [LARGE SCALE GENOMIC DNA]</scope>
    <source>
        <strain evidence="3">Teg-2019</strain>
        <tissue evidence="3">Adductor muscle</tissue>
    </source>
</reference>
<dbReference type="Proteomes" id="UP001217089">
    <property type="component" value="Unassembled WGS sequence"/>
</dbReference>
<dbReference type="EMBL" id="JARBDR010000246">
    <property type="protein sequence ID" value="KAJ8317645.1"/>
    <property type="molecule type" value="Genomic_DNA"/>
</dbReference>
<gene>
    <name evidence="3" type="ORF">KUTeg_005549</name>
</gene>
<proteinExistence type="predicted"/>
<protein>
    <submittedName>
        <fullName evidence="3">Uncharacterized protein</fullName>
    </submittedName>
</protein>
<organism evidence="3 4">
    <name type="scientific">Tegillarca granosa</name>
    <name type="common">Malaysian cockle</name>
    <name type="synonym">Anadara granosa</name>
    <dbReference type="NCBI Taxonomy" id="220873"/>
    <lineage>
        <taxon>Eukaryota</taxon>
        <taxon>Metazoa</taxon>
        <taxon>Spiralia</taxon>
        <taxon>Lophotrochozoa</taxon>
        <taxon>Mollusca</taxon>
        <taxon>Bivalvia</taxon>
        <taxon>Autobranchia</taxon>
        <taxon>Pteriomorphia</taxon>
        <taxon>Arcoida</taxon>
        <taxon>Arcoidea</taxon>
        <taxon>Arcidae</taxon>
        <taxon>Tegillarca</taxon>
    </lineage>
</organism>
<evidence type="ECO:0000256" key="1">
    <source>
        <dbReference type="SAM" id="Coils"/>
    </source>
</evidence>
<keyword evidence="1" id="KW-0175">Coiled coil</keyword>
<feature type="compositionally biased region" description="Polar residues" evidence="2">
    <location>
        <begin position="53"/>
        <end position="64"/>
    </location>
</feature>
<evidence type="ECO:0000313" key="3">
    <source>
        <dbReference type="EMBL" id="KAJ8317645.1"/>
    </source>
</evidence>
<name>A0ABQ9FK44_TEGGR</name>
<keyword evidence="4" id="KW-1185">Reference proteome</keyword>
<accession>A0ABQ9FK44</accession>
<comment type="caution">
    <text evidence="3">The sequence shown here is derived from an EMBL/GenBank/DDBJ whole genome shotgun (WGS) entry which is preliminary data.</text>
</comment>
<feature type="coiled-coil region" evidence="1">
    <location>
        <begin position="109"/>
        <end position="157"/>
    </location>
</feature>